<feature type="compositionally biased region" description="Low complexity" evidence="2">
    <location>
        <begin position="329"/>
        <end position="346"/>
    </location>
</feature>
<feature type="compositionally biased region" description="Low complexity" evidence="2">
    <location>
        <begin position="33"/>
        <end position="42"/>
    </location>
</feature>
<evidence type="ECO:0000256" key="2">
    <source>
        <dbReference type="SAM" id="MobiDB-lite"/>
    </source>
</evidence>
<reference evidence="4" key="1">
    <citation type="submission" date="2023-07" db="EMBL/GenBank/DDBJ databases">
        <title>Draft genome sequence of the endophytic actinobacterium Streptomyces justiciae WPN32, a potential antibiotic producer.</title>
        <authorList>
            <person name="Yasawong M."/>
            <person name="Pana W."/>
            <person name="Ganta P."/>
            <person name="Santapan N."/>
            <person name="Songngamsuk T."/>
            <person name="Phatcharaharikarn M."/>
            <person name="Kerdtoob S."/>
            <person name="Nantapong N."/>
        </authorList>
    </citation>
    <scope>NUCLEOTIDE SEQUENCE [LARGE SCALE GENOMIC DNA]</scope>
    <source>
        <strain evidence="4">WPN32</strain>
    </source>
</reference>
<evidence type="ECO:0000313" key="3">
    <source>
        <dbReference type="EMBL" id="MDT7844921.1"/>
    </source>
</evidence>
<dbReference type="InterPro" id="IPR016024">
    <property type="entry name" value="ARM-type_fold"/>
</dbReference>
<organism evidence="3 4">
    <name type="scientific">Streptomyces justiciae</name>
    <dbReference type="NCBI Taxonomy" id="2780140"/>
    <lineage>
        <taxon>Bacteria</taxon>
        <taxon>Bacillati</taxon>
        <taxon>Actinomycetota</taxon>
        <taxon>Actinomycetes</taxon>
        <taxon>Kitasatosporales</taxon>
        <taxon>Streptomycetaceae</taxon>
        <taxon>Streptomyces</taxon>
    </lineage>
</organism>
<proteinExistence type="predicted"/>
<protein>
    <submittedName>
        <fullName evidence="3">Uncharacterized protein</fullName>
    </submittedName>
</protein>
<dbReference type="Proteomes" id="UP001257948">
    <property type="component" value="Unassembled WGS sequence"/>
</dbReference>
<dbReference type="SUPFAM" id="SSF48371">
    <property type="entry name" value="ARM repeat"/>
    <property type="match status" value="1"/>
</dbReference>
<keyword evidence="1" id="KW-0175">Coiled coil</keyword>
<feature type="coiled-coil region" evidence="1">
    <location>
        <begin position="583"/>
        <end position="610"/>
    </location>
</feature>
<feature type="compositionally biased region" description="Pro residues" evidence="2">
    <location>
        <begin position="309"/>
        <end position="328"/>
    </location>
</feature>
<name>A0ABU3M095_9ACTN</name>
<feature type="compositionally biased region" description="Low complexity" evidence="2">
    <location>
        <begin position="283"/>
        <end position="308"/>
    </location>
</feature>
<feature type="region of interest" description="Disordered" evidence="2">
    <location>
        <begin position="1"/>
        <end position="42"/>
    </location>
</feature>
<keyword evidence="4" id="KW-1185">Reference proteome</keyword>
<sequence>MTRTAAARKAATGPEAEARHGPATGTAAVPTQEAAEAGEAARAAVPLDRVPVAEAGALVDLGGRPAGGLTARHAEWSVDGARVLLTGAAPFVELSGRAGVRADGSFDGTVAMRAAVRLLGLDVAEAEWTVTGWAGEPLAAPAVTLRGSALSIDLGPVGADVTTRVGSALPVVHEGEALTVALPAGPLPPGLPVEPRVAELFRGIRGWDLSGVRVHPDAPVNGAPAFVTRQDLFFAPGACGANSPETVALLDAALRAALAGLMGPVTPTPPAPPPRAAEPGSPPSADTTPVPANVPAGVPAPAAATTAPEAPPAEAPPTEAPSVEPPTEPAAEPSPAAAGEEAPTTAGAPAAPIELLMPPAPTAPGPAALARGDAIGAAAGGAARAARDLPPAQETVDAARGAVTEPPGETAARAQQDLAAELGAQPAPSPEIVELCERIRTAIREHRPVDEDALLRSDPTREAAAAGATVSGSVDTQVRQVGSTYDGMASPPAGTPALTPRQITPPPAGSPGMGADAAGAAPDPIPAENLSLDGDVAATDARIAGSGVDTRVTREIPTEPFSAVREGRGELGEMAETTPQQLAEQQAAAIASAQADMASLQARATQALRTARAGTVESVGAGQGAAVTSEEQTREAVSRRAQGIFDAARTRVGGLLEPLSRTAMSRWETGLARESRVFHDALDRVQQWIDDRHSGVGGWIVGIGDAVFGLPDWVTEEYDRAERAFGDGVCELLLAISTEVNGVLAAAQAIIQQARDDIDAAFTAMEAEFPEFAARERARFGGMLDGLTERVTAARTSFVEDLSRRATQAVAEAQTAVEERREAARGVLGRIVAAIEAFLDDPVRAIINGLLTLVGIPPAAFWALVDRIQQVISDIADNPENFVNNLVAGVKQGFLQFFDNFGSHVLQGFWDWLFSGLQTPIPMPTDLSARSLFSFALQLMGITWPRVREILVRHIGAQNVELIEVAWQLITTLIERGPDGLVEMIKERLTPEVLVQAILEAAVEYLVETLIQQVVVRVVGLLNPVGAVAQAIDLIYQVCAWIFRNAARIFRFVEAVVNGMADVIAGNITGLANAVERALASLIPPVIDFLAGLLHLGDLPDEVAEVIDALQARVFEVMDLVIGALAERGRALLRTLGLGGDEEAEGREDNELGTTVRFAAAGHQHRVWVATAGTDATVMVASVPKSVAEVLGRWQDDLAAGKPAANDARTEATSLIGQAEAVADETNATGDALAAEFLAAAARVDDEVRPPSDDVLENRERALAGMLRRLFELMEQKDPEEYVRDIAAHLPRHAARYAGTVRDQWLPRIRRVERTPPGGPGGERVWPDTVLAGSATGALDLIAQDSTHRMLLPWFLVGSQSNPRQASGGPFFSQALQSDSPDPPHSVRTMFVTALGTAAAQSLRDAGLAEVTEEENAGLRAVVGQIAFSMSGGRWGTFEPWPADEVNPMVSAAVTAAGGIVPFLREMVRGSSGGVTWAQLSALWTSSPATKNWVKDRFRDVASGSHEWIPTGFIPQVVETAMAVFARGDVDNALRWITAHTSLRSPTNYVLHKLDIVPTRAPRGVSARDSRLTKVTVSGHVGAFRVPDPDDPTRMVTAGTIGTEAFHDWLRAEFTANSGLGPAGFISYLQGRLSLHVWDGSVADVPDEALDQPVGMLYRVAPGVDVALTLNQLALRQRLNWQRIQQQFAAALAETSR</sequence>
<evidence type="ECO:0000256" key="1">
    <source>
        <dbReference type="SAM" id="Coils"/>
    </source>
</evidence>
<dbReference type="EMBL" id="JAVTLL010000022">
    <property type="protein sequence ID" value="MDT7844921.1"/>
    <property type="molecule type" value="Genomic_DNA"/>
</dbReference>
<feature type="region of interest" description="Disordered" evidence="2">
    <location>
        <begin position="264"/>
        <end position="346"/>
    </location>
</feature>
<accession>A0ABU3M095</accession>
<evidence type="ECO:0000313" key="4">
    <source>
        <dbReference type="Proteomes" id="UP001257948"/>
    </source>
</evidence>
<feature type="compositionally biased region" description="Pro residues" evidence="2">
    <location>
        <begin position="266"/>
        <end position="282"/>
    </location>
</feature>
<comment type="caution">
    <text evidence="3">The sequence shown here is derived from an EMBL/GenBank/DDBJ whole genome shotgun (WGS) entry which is preliminary data.</text>
</comment>
<feature type="region of interest" description="Disordered" evidence="2">
    <location>
        <begin position="489"/>
        <end position="517"/>
    </location>
</feature>
<feature type="compositionally biased region" description="Low complexity" evidence="2">
    <location>
        <begin position="1"/>
        <end position="15"/>
    </location>
</feature>
<gene>
    <name evidence="3" type="ORF">RQC66_29805</name>
</gene>
<dbReference type="RefSeq" id="WP_314204823.1">
    <property type="nucleotide sequence ID" value="NZ_JAVTLL010000022.1"/>
</dbReference>